<organism evidence="1 2">
    <name type="scientific">Desulfacinum hydrothermale DSM 13146</name>
    <dbReference type="NCBI Taxonomy" id="1121390"/>
    <lineage>
        <taxon>Bacteria</taxon>
        <taxon>Pseudomonadati</taxon>
        <taxon>Thermodesulfobacteriota</taxon>
        <taxon>Syntrophobacteria</taxon>
        <taxon>Syntrophobacterales</taxon>
        <taxon>Syntrophobacteraceae</taxon>
        <taxon>Desulfacinum</taxon>
    </lineage>
</organism>
<dbReference type="EMBL" id="FWXF01000009">
    <property type="protein sequence ID" value="SMC24019.1"/>
    <property type="molecule type" value="Genomic_DNA"/>
</dbReference>
<proteinExistence type="predicted"/>
<dbReference type="RefSeq" id="WP_084057646.1">
    <property type="nucleotide sequence ID" value="NZ_FWXF01000009.1"/>
</dbReference>
<evidence type="ECO:0000313" key="2">
    <source>
        <dbReference type="Proteomes" id="UP000192783"/>
    </source>
</evidence>
<gene>
    <name evidence="1" type="ORF">SAMN02746041_01913</name>
</gene>
<dbReference type="Proteomes" id="UP000192783">
    <property type="component" value="Unassembled WGS sequence"/>
</dbReference>
<reference evidence="1 2" key="1">
    <citation type="submission" date="2017-04" db="EMBL/GenBank/DDBJ databases">
        <authorList>
            <person name="Afonso C.L."/>
            <person name="Miller P.J."/>
            <person name="Scott M.A."/>
            <person name="Spackman E."/>
            <person name="Goraichik I."/>
            <person name="Dimitrov K.M."/>
            <person name="Suarez D.L."/>
            <person name="Swayne D.E."/>
        </authorList>
    </citation>
    <scope>NUCLEOTIDE SEQUENCE [LARGE SCALE GENOMIC DNA]</scope>
    <source>
        <strain evidence="1 2">DSM 13146</strain>
    </source>
</reference>
<evidence type="ECO:0000313" key="1">
    <source>
        <dbReference type="EMBL" id="SMC24019.1"/>
    </source>
</evidence>
<sequence>MGIGRLLAIGTQRGMDLLERVATLLEKASPAVLALDENPIWFSTLIHMRTSGELLTEQFLLEQKEHVLRRGGDVGKLGALLYALRHPGLPLHFVDGIFGEVLSETGDLVGVYPYVGDVDFAVSTDMMNTPIQLIKERIPRYPGVNFDYELIHAFQVEATDEAKDRALGARNAFTAQVLNRLLDEKEGETLAFVGHRKRFLKDAFEKTPGLTAEERSAYEPLFDLVKAEQKQFWDSSAAEQPGPGRNGL</sequence>
<name>A0A1W1XJ76_9BACT</name>
<accession>A0A1W1XJ76</accession>
<protein>
    <submittedName>
        <fullName evidence="1">Uncharacterized protein</fullName>
    </submittedName>
</protein>
<dbReference type="AlphaFoldDB" id="A0A1W1XJ76"/>
<keyword evidence="2" id="KW-1185">Reference proteome</keyword>